<organism evidence="2 3">
    <name type="scientific">Oryza meyeriana var. granulata</name>
    <dbReference type="NCBI Taxonomy" id="110450"/>
    <lineage>
        <taxon>Eukaryota</taxon>
        <taxon>Viridiplantae</taxon>
        <taxon>Streptophyta</taxon>
        <taxon>Embryophyta</taxon>
        <taxon>Tracheophyta</taxon>
        <taxon>Spermatophyta</taxon>
        <taxon>Magnoliopsida</taxon>
        <taxon>Liliopsida</taxon>
        <taxon>Poales</taxon>
        <taxon>Poaceae</taxon>
        <taxon>BOP clade</taxon>
        <taxon>Oryzoideae</taxon>
        <taxon>Oryzeae</taxon>
        <taxon>Oryzinae</taxon>
        <taxon>Oryza</taxon>
        <taxon>Oryza meyeriana</taxon>
    </lineage>
</organism>
<evidence type="ECO:0000313" key="3">
    <source>
        <dbReference type="Proteomes" id="UP000479710"/>
    </source>
</evidence>
<reference evidence="2 3" key="1">
    <citation type="submission" date="2019-11" db="EMBL/GenBank/DDBJ databases">
        <title>Whole genome sequence of Oryza granulata.</title>
        <authorList>
            <person name="Li W."/>
        </authorList>
    </citation>
    <scope>NUCLEOTIDE SEQUENCE [LARGE SCALE GENOMIC DNA]</scope>
    <source>
        <strain evidence="3">cv. Menghai</strain>
        <tissue evidence="2">Leaf</tissue>
    </source>
</reference>
<name>A0A6G1DWR8_9ORYZ</name>
<comment type="caution">
    <text evidence="2">The sequence shown here is derived from an EMBL/GenBank/DDBJ whole genome shotgun (WGS) entry which is preliminary data.</text>
</comment>
<evidence type="ECO:0000313" key="2">
    <source>
        <dbReference type="EMBL" id="KAF0916642.1"/>
    </source>
</evidence>
<keyword evidence="3" id="KW-1185">Reference proteome</keyword>
<feature type="region of interest" description="Disordered" evidence="1">
    <location>
        <begin position="1"/>
        <end position="39"/>
    </location>
</feature>
<gene>
    <name evidence="2" type="ORF">E2562_007924</name>
</gene>
<sequence length="71" mass="7795">MARRPGRRRDVRSSGSAAAAMVTVRHGDHVSGPPPPVIQLKKRNAYYGDHREKVLSMASGLERDNILSSKV</sequence>
<dbReference type="EMBL" id="SPHZ02000005">
    <property type="protein sequence ID" value="KAF0916642.1"/>
    <property type="molecule type" value="Genomic_DNA"/>
</dbReference>
<dbReference type="Proteomes" id="UP000479710">
    <property type="component" value="Unassembled WGS sequence"/>
</dbReference>
<protein>
    <submittedName>
        <fullName evidence="2">Uncharacterized protein</fullName>
    </submittedName>
</protein>
<accession>A0A6G1DWR8</accession>
<dbReference type="AlphaFoldDB" id="A0A6G1DWR8"/>
<feature type="compositionally biased region" description="Basic residues" evidence="1">
    <location>
        <begin position="1"/>
        <end position="10"/>
    </location>
</feature>
<proteinExistence type="predicted"/>
<evidence type="ECO:0000256" key="1">
    <source>
        <dbReference type="SAM" id="MobiDB-lite"/>
    </source>
</evidence>